<proteinExistence type="predicted"/>
<dbReference type="InterPro" id="IPR019080">
    <property type="entry name" value="YqaJ_viral_recombinase"/>
</dbReference>
<organism evidence="2 3">
    <name type="scientific">Rhodoferax ferrireducens</name>
    <dbReference type="NCBI Taxonomy" id="192843"/>
    <lineage>
        <taxon>Bacteria</taxon>
        <taxon>Pseudomonadati</taxon>
        <taxon>Pseudomonadota</taxon>
        <taxon>Betaproteobacteria</taxon>
        <taxon>Burkholderiales</taxon>
        <taxon>Comamonadaceae</taxon>
        <taxon>Rhodoferax</taxon>
    </lineage>
</organism>
<dbReference type="InterPro" id="IPR051703">
    <property type="entry name" value="NF-kappa-B_Signaling_Reg"/>
</dbReference>
<dbReference type="InterPro" id="IPR011335">
    <property type="entry name" value="Restrct_endonuc-II-like"/>
</dbReference>
<dbReference type="AlphaFoldDB" id="A0A1W9KY88"/>
<accession>A0A1W9KY88</accession>
<dbReference type="NCBIfam" id="TIGR03033">
    <property type="entry name" value="phage_rel_nuc"/>
    <property type="match status" value="1"/>
</dbReference>
<dbReference type="Gene3D" id="3.90.320.10">
    <property type="match status" value="1"/>
</dbReference>
<dbReference type="EMBL" id="MTEI01000001">
    <property type="protein sequence ID" value="OQW89702.1"/>
    <property type="molecule type" value="Genomic_DNA"/>
</dbReference>
<evidence type="ECO:0000259" key="1">
    <source>
        <dbReference type="Pfam" id="PF09588"/>
    </source>
</evidence>
<reference evidence="2 3" key="1">
    <citation type="submission" date="2017-01" db="EMBL/GenBank/DDBJ databases">
        <title>Novel large sulfur bacteria in the metagenomes of groundwater-fed chemosynthetic microbial mats in the Lake Huron basin.</title>
        <authorList>
            <person name="Sharrar A.M."/>
            <person name="Flood B.E."/>
            <person name="Bailey J.V."/>
            <person name="Jones D.S."/>
            <person name="Biddanda B."/>
            <person name="Ruberg S.A."/>
            <person name="Marcus D.N."/>
            <person name="Dick G.J."/>
        </authorList>
    </citation>
    <scope>NUCLEOTIDE SEQUENCE [LARGE SCALE GENOMIC DNA]</scope>
    <source>
        <strain evidence="2">A7</strain>
    </source>
</reference>
<dbReference type="SUPFAM" id="SSF52980">
    <property type="entry name" value="Restriction endonuclease-like"/>
    <property type="match status" value="1"/>
</dbReference>
<sequence>MTQGSPEWLDYRRTMRNASETAAVLGVSPWCTPYQLWLQKTGRADTKANAAMQRGTDLEPAARAAYETETGTIMQPLVLQDGLYSASLDGMTLEGDLIVEIKCPFKGQDSELWK</sequence>
<dbReference type="PANTHER" id="PTHR46609:SF6">
    <property type="entry name" value="EXONUCLEASE, PHAGE-TYPE_RECB, C-TERMINAL DOMAIN-CONTAINING PROTEIN-RELATED"/>
    <property type="match status" value="1"/>
</dbReference>
<dbReference type="Proteomes" id="UP000192505">
    <property type="component" value="Unassembled WGS sequence"/>
</dbReference>
<dbReference type="PANTHER" id="PTHR46609">
    <property type="entry name" value="EXONUCLEASE, PHAGE-TYPE/RECB, C-TERMINAL DOMAIN-CONTAINING PROTEIN"/>
    <property type="match status" value="1"/>
</dbReference>
<evidence type="ECO:0000313" key="2">
    <source>
        <dbReference type="EMBL" id="OQW89702.1"/>
    </source>
</evidence>
<gene>
    <name evidence="2" type="ORF">BWK72_00110</name>
</gene>
<dbReference type="InterPro" id="IPR011604">
    <property type="entry name" value="PDDEXK-like_dom_sf"/>
</dbReference>
<dbReference type="InterPro" id="IPR017482">
    <property type="entry name" value="Lambda-type_endonuclease"/>
</dbReference>
<feature type="domain" description="YqaJ viral recombinase" evidence="1">
    <location>
        <begin position="7"/>
        <end position="106"/>
    </location>
</feature>
<comment type="caution">
    <text evidence="2">The sequence shown here is derived from an EMBL/GenBank/DDBJ whole genome shotgun (WGS) entry which is preliminary data.</text>
</comment>
<protein>
    <recommendedName>
        <fullName evidence="1">YqaJ viral recombinase domain-containing protein</fullName>
    </recommendedName>
</protein>
<name>A0A1W9KY88_9BURK</name>
<evidence type="ECO:0000313" key="3">
    <source>
        <dbReference type="Proteomes" id="UP000192505"/>
    </source>
</evidence>
<dbReference type="Pfam" id="PF09588">
    <property type="entry name" value="YqaJ"/>
    <property type="match status" value="1"/>
</dbReference>